<keyword evidence="3" id="KW-1185">Reference proteome</keyword>
<reference evidence="2 3" key="1">
    <citation type="submission" date="2023-03" db="EMBL/GenBank/DDBJ databases">
        <title>WGS of Gossypium arboreum.</title>
        <authorList>
            <person name="Yu D."/>
        </authorList>
    </citation>
    <scope>NUCLEOTIDE SEQUENCE [LARGE SCALE GENOMIC DNA]</scope>
    <source>
        <tissue evidence="2">Leaf</tissue>
    </source>
</reference>
<accession>A0ABR0NYM1</accession>
<comment type="caution">
    <text evidence="2">The sequence shown here is derived from an EMBL/GenBank/DDBJ whole genome shotgun (WGS) entry which is preliminary data.</text>
</comment>
<evidence type="ECO:0000313" key="3">
    <source>
        <dbReference type="Proteomes" id="UP001358586"/>
    </source>
</evidence>
<organism evidence="2 3">
    <name type="scientific">Gossypium arboreum</name>
    <name type="common">Tree cotton</name>
    <name type="synonym">Gossypium nanking</name>
    <dbReference type="NCBI Taxonomy" id="29729"/>
    <lineage>
        <taxon>Eukaryota</taxon>
        <taxon>Viridiplantae</taxon>
        <taxon>Streptophyta</taxon>
        <taxon>Embryophyta</taxon>
        <taxon>Tracheophyta</taxon>
        <taxon>Spermatophyta</taxon>
        <taxon>Magnoliopsida</taxon>
        <taxon>eudicotyledons</taxon>
        <taxon>Gunneridae</taxon>
        <taxon>Pentapetalae</taxon>
        <taxon>rosids</taxon>
        <taxon>malvids</taxon>
        <taxon>Malvales</taxon>
        <taxon>Malvaceae</taxon>
        <taxon>Malvoideae</taxon>
        <taxon>Gossypium</taxon>
    </lineage>
</organism>
<name>A0ABR0NYM1_GOSAR</name>
<evidence type="ECO:0000256" key="1">
    <source>
        <dbReference type="SAM" id="MobiDB-lite"/>
    </source>
</evidence>
<dbReference type="EMBL" id="JARKNE010000008">
    <property type="protein sequence ID" value="KAK5811456.1"/>
    <property type="molecule type" value="Genomic_DNA"/>
</dbReference>
<feature type="compositionally biased region" description="Acidic residues" evidence="1">
    <location>
        <begin position="83"/>
        <end position="101"/>
    </location>
</feature>
<dbReference type="Proteomes" id="UP001358586">
    <property type="component" value="Chromosome 8"/>
</dbReference>
<feature type="region of interest" description="Disordered" evidence="1">
    <location>
        <begin position="78"/>
        <end position="151"/>
    </location>
</feature>
<proteinExistence type="predicted"/>
<feature type="compositionally biased region" description="Basic and acidic residues" evidence="1">
    <location>
        <begin position="132"/>
        <end position="141"/>
    </location>
</feature>
<evidence type="ECO:0000313" key="2">
    <source>
        <dbReference type="EMBL" id="KAK5811456.1"/>
    </source>
</evidence>
<sequence length="190" mass="21709">MLLLYTILIEKSINIRKIILNEIHDCAKKKIRSAYFPSLITSLCLRAHVQTQANLKGRYVQECISNHDLERLVEKVHELNQGEQEDPTEPDIEESTNEIETEANSVTDIEEEESNKELNNLEPVEGSVTPEPRFEPQEEPVKLSVEPKSTTPIPTSTSLIALLDYKKSKLKTKSTQIRLHMAVHLNHFLV</sequence>
<gene>
    <name evidence="2" type="ORF">PVK06_026790</name>
</gene>
<protein>
    <submittedName>
        <fullName evidence="2">Uncharacterized protein</fullName>
    </submittedName>
</protein>